<sequence>MTPPAPARWAAIISIVQSLVGIGYAILLIVRQLTGARDESIVSDSPNAAWVGLGTAIFFLLIFGTVVVGAAAVLRGRGRLGRGPIIMLNLILVPISFSMMGAGAWPLGLATGLSAAAVLVLMFSPSAVAWASRVYEG</sequence>
<feature type="transmembrane region" description="Helical" evidence="1">
    <location>
        <begin position="50"/>
        <end position="74"/>
    </location>
</feature>
<feature type="transmembrane region" description="Helical" evidence="1">
    <location>
        <begin position="9"/>
        <end position="30"/>
    </location>
</feature>
<dbReference type="PATRIC" id="fig|1544413.3.peg.625"/>
<keyword evidence="3" id="KW-1185">Reference proteome</keyword>
<evidence type="ECO:0000313" key="3">
    <source>
        <dbReference type="Proteomes" id="UP000050488"/>
    </source>
</evidence>
<dbReference type="AlphaFoldDB" id="A0A0Q0UGM8"/>
<keyword evidence="1" id="KW-1133">Transmembrane helix</keyword>
<dbReference type="OrthoDB" id="4775239at2"/>
<gene>
    <name evidence="2" type="ORF">Clow_00620</name>
</gene>
<accession>A0A0Q0UGM8</accession>
<dbReference type="RefSeq" id="WP_055176009.1">
    <property type="nucleotide sequence ID" value="NZ_JAUSQY010000001.1"/>
</dbReference>
<evidence type="ECO:0000256" key="1">
    <source>
        <dbReference type="SAM" id="Phobius"/>
    </source>
</evidence>
<protein>
    <recommendedName>
        <fullName evidence="4">Integral membrane protein</fullName>
    </recommendedName>
</protein>
<keyword evidence="1" id="KW-0472">Membrane</keyword>
<feature type="transmembrane region" description="Helical" evidence="1">
    <location>
        <begin position="86"/>
        <end position="107"/>
    </location>
</feature>
<keyword evidence="1" id="KW-0812">Transmembrane</keyword>
<feature type="transmembrane region" description="Helical" evidence="1">
    <location>
        <begin position="113"/>
        <end position="131"/>
    </location>
</feature>
<dbReference type="Proteomes" id="UP000050488">
    <property type="component" value="Unassembled WGS sequence"/>
</dbReference>
<dbReference type="EMBL" id="LKEV01000001">
    <property type="protein sequence ID" value="KQB87561.1"/>
    <property type="molecule type" value="Genomic_DNA"/>
</dbReference>
<name>A0A0Q0UGM8_9CORY</name>
<proteinExistence type="predicted"/>
<evidence type="ECO:0000313" key="2">
    <source>
        <dbReference type="EMBL" id="KQB87561.1"/>
    </source>
</evidence>
<reference evidence="2 3" key="1">
    <citation type="submission" date="2015-10" db="EMBL/GenBank/DDBJ databases">
        <title>Corynebacteirum lowii and Corynebacterium oculi species nova, derived from human clinical disease and and emended description of Corynebacterium mastiditis.</title>
        <authorList>
            <person name="Bernard K."/>
            <person name="Pacheco A.L."/>
            <person name="Mcdougall C."/>
            <person name="Burtx T."/>
            <person name="Weibe D."/>
            <person name="Tyler S."/>
            <person name="Olson A.B."/>
            <person name="Cnockaert M."/>
            <person name="Eguchi H."/>
            <person name="Kuwahara T."/>
            <person name="Nakayama-Imaohji H."/>
            <person name="Boudewijins M."/>
            <person name="Van Hoecke F."/>
            <person name="Bernier A.-M."/>
            <person name="Vandamme P."/>
        </authorList>
    </citation>
    <scope>NUCLEOTIDE SEQUENCE [LARGE SCALE GENOMIC DNA]</scope>
    <source>
        <strain evidence="2 3">NML 130206</strain>
    </source>
</reference>
<evidence type="ECO:0008006" key="4">
    <source>
        <dbReference type="Google" id="ProtNLM"/>
    </source>
</evidence>
<organism evidence="2 3">
    <name type="scientific">Corynebacterium lowii</name>
    <dbReference type="NCBI Taxonomy" id="1544413"/>
    <lineage>
        <taxon>Bacteria</taxon>
        <taxon>Bacillati</taxon>
        <taxon>Actinomycetota</taxon>
        <taxon>Actinomycetes</taxon>
        <taxon>Mycobacteriales</taxon>
        <taxon>Corynebacteriaceae</taxon>
        <taxon>Corynebacterium</taxon>
    </lineage>
</organism>
<comment type="caution">
    <text evidence="2">The sequence shown here is derived from an EMBL/GenBank/DDBJ whole genome shotgun (WGS) entry which is preliminary data.</text>
</comment>